<dbReference type="eggNOG" id="COG3590">
    <property type="taxonomic scope" value="Bacteria"/>
</dbReference>
<keyword evidence="6" id="KW-0862">Zinc</keyword>
<gene>
    <name evidence="11" type="ORF">BJ997_003819</name>
    <name evidence="10" type="ORF">GY21_06170</name>
</gene>
<dbReference type="SUPFAM" id="SSF55486">
    <property type="entry name" value="Metalloproteases ('zincins'), catalytic domain"/>
    <property type="match status" value="1"/>
</dbReference>
<dbReference type="GO" id="GO:0016485">
    <property type="term" value="P:protein processing"/>
    <property type="evidence" value="ECO:0007669"/>
    <property type="project" value="TreeGrafter"/>
</dbReference>
<keyword evidence="5 11" id="KW-0378">Hydrolase</keyword>
<name>A0A099JLT3_9MICO</name>
<dbReference type="PROSITE" id="PS51885">
    <property type="entry name" value="NEPRILYSIN"/>
    <property type="match status" value="1"/>
</dbReference>
<dbReference type="PRINTS" id="PR00786">
    <property type="entry name" value="NEPRILYSIN"/>
</dbReference>
<dbReference type="PANTHER" id="PTHR11733">
    <property type="entry name" value="ZINC METALLOPROTEASE FAMILY M13 NEPRILYSIN-RELATED"/>
    <property type="match status" value="1"/>
</dbReference>
<accession>A0A099JLT3</accession>
<keyword evidence="7" id="KW-0482">Metalloprotease</keyword>
<evidence type="ECO:0000313" key="10">
    <source>
        <dbReference type="EMBL" id="KGJ79111.1"/>
    </source>
</evidence>
<comment type="cofactor">
    <cofactor evidence="1">
        <name>Zn(2+)</name>
        <dbReference type="ChEBI" id="CHEBI:29105"/>
    </cofactor>
</comment>
<keyword evidence="12" id="KW-1185">Reference proteome</keyword>
<evidence type="ECO:0000256" key="4">
    <source>
        <dbReference type="ARBA" id="ARBA00022723"/>
    </source>
</evidence>
<dbReference type="EC" id="3.4.24.-" evidence="11"/>
<evidence type="ECO:0000256" key="3">
    <source>
        <dbReference type="ARBA" id="ARBA00022670"/>
    </source>
</evidence>
<sequence>MTDQVSASGIDLTELDPEVRPQDDLFRHVNGKWMARSEIPADKARWGSFTLLAEESEKAVRDIILEAQSADPGTLERKFGDLYTSFLDEERIEALGATPLAADLATVDAVTTISELLTDLGRLERAGVSGAFHLFVDNDPGNPEQYRVFIEQGGLGLPDESYYREDKFADIRAAYVPFVAKMFRLAGLDNTEERARRVFDLETELASHHWSKVETRDSEKTYNLRTWGQVSALAAGADIDLWLDGIDAPVGTLEEVIVREPSYIVGLAATMTDDRIESWRDWLRWQIIRSSVSYLSGEFVQTSFDFYGRTLSGTPQLRERWKRGVSLVEGALGEAVGRIYVDRHFQPSAKESMDVLVDYLVQAYRESISTLDWMTEETRGRALEKLEKFTPKIGYPAKWRDYSSLSIDASDLISNIRAANEFEFQRELGKIGKPLDRDEWFMTPQTINAYYNPGFNEIVFPAAILQFPFFVADRDAAANYGAIGAVIGHEIGHGFDDQGSKYDGDGRLTDWWTEADRAAFEQRTSSLIAQYDALFPKQVPEHHVNGALTIGENIGDLGGLSIAWKAYLLSLNGEEPPVIDGLTGAQRFFYSWAQAWQMKLRDAEALRLLSIDPHSPNEFRCNQIVRNIDEFYTTFGVTESDALWLDPAERVTIW</sequence>
<dbReference type="InterPro" id="IPR008753">
    <property type="entry name" value="Peptidase_M13_N"/>
</dbReference>
<evidence type="ECO:0000256" key="2">
    <source>
        <dbReference type="ARBA" id="ARBA00007357"/>
    </source>
</evidence>
<dbReference type="Gene3D" id="3.40.390.10">
    <property type="entry name" value="Collagenase (Catalytic Domain)"/>
    <property type="match status" value="1"/>
</dbReference>
<evidence type="ECO:0000256" key="1">
    <source>
        <dbReference type="ARBA" id="ARBA00001947"/>
    </source>
</evidence>
<comment type="similarity">
    <text evidence="2">Belongs to the peptidase M13 family.</text>
</comment>
<evidence type="ECO:0000313" key="12">
    <source>
        <dbReference type="Proteomes" id="UP000029864"/>
    </source>
</evidence>
<evidence type="ECO:0000259" key="9">
    <source>
        <dbReference type="Pfam" id="PF05649"/>
    </source>
</evidence>
<comment type="caution">
    <text evidence="10">The sequence shown here is derived from an EMBL/GenBank/DDBJ whole genome shotgun (WGS) entry which is preliminary data.</text>
</comment>
<dbReference type="Proteomes" id="UP000561726">
    <property type="component" value="Unassembled WGS sequence"/>
</dbReference>
<feature type="domain" description="Peptidase M13 N-terminal" evidence="9">
    <location>
        <begin position="21"/>
        <end position="396"/>
    </location>
</feature>
<evidence type="ECO:0000313" key="13">
    <source>
        <dbReference type="Proteomes" id="UP000561726"/>
    </source>
</evidence>
<reference evidence="11 13" key="2">
    <citation type="submission" date="2020-08" db="EMBL/GenBank/DDBJ databases">
        <title>Sequencing the genomes of 1000 actinobacteria strains.</title>
        <authorList>
            <person name="Klenk H.-P."/>
        </authorList>
    </citation>
    <scope>NUCLEOTIDE SEQUENCE [LARGE SCALE GENOMIC DNA]</scope>
    <source>
        <strain evidence="11 13">DSM 21065</strain>
    </source>
</reference>
<evidence type="ECO:0000256" key="5">
    <source>
        <dbReference type="ARBA" id="ARBA00022801"/>
    </source>
</evidence>
<dbReference type="CDD" id="cd08662">
    <property type="entry name" value="M13"/>
    <property type="match status" value="1"/>
</dbReference>
<dbReference type="Proteomes" id="UP000029864">
    <property type="component" value="Unassembled WGS sequence"/>
</dbReference>
<dbReference type="InterPro" id="IPR000718">
    <property type="entry name" value="Peptidase_M13"/>
</dbReference>
<evidence type="ECO:0000313" key="11">
    <source>
        <dbReference type="EMBL" id="MBB5643271.1"/>
    </source>
</evidence>
<evidence type="ECO:0000256" key="6">
    <source>
        <dbReference type="ARBA" id="ARBA00022833"/>
    </source>
</evidence>
<reference evidence="10 12" key="1">
    <citation type="submission" date="2014-08" db="EMBL/GenBank/DDBJ databases">
        <authorList>
            <person name="Sisinthy S."/>
        </authorList>
    </citation>
    <scope>NUCLEOTIDE SEQUENCE [LARGE SCALE GENOMIC DNA]</scope>
    <source>
        <strain evidence="10 12">RuG17</strain>
    </source>
</reference>
<protein>
    <submittedName>
        <fullName evidence="10">Peptidase M13</fullName>
    </submittedName>
    <submittedName>
        <fullName evidence="11">Putative endopeptidase</fullName>
        <ecNumber evidence="11">3.4.24.-</ecNumber>
    </submittedName>
</protein>
<dbReference type="InterPro" id="IPR042089">
    <property type="entry name" value="Peptidase_M13_dom_2"/>
</dbReference>
<dbReference type="AlphaFoldDB" id="A0A099JLT3"/>
<dbReference type="RefSeq" id="WP_035835835.1">
    <property type="nucleotide sequence ID" value="NZ_JACHBQ010000001.1"/>
</dbReference>
<dbReference type="GO" id="GO:0046872">
    <property type="term" value="F:metal ion binding"/>
    <property type="evidence" value="ECO:0007669"/>
    <property type="project" value="UniProtKB-KW"/>
</dbReference>
<dbReference type="EMBL" id="JACHBQ010000001">
    <property type="protein sequence ID" value="MBB5643271.1"/>
    <property type="molecule type" value="Genomic_DNA"/>
</dbReference>
<dbReference type="GO" id="GO:0004222">
    <property type="term" value="F:metalloendopeptidase activity"/>
    <property type="evidence" value="ECO:0007669"/>
    <property type="project" value="InterPro"/>
</dbReference>
<keyword evidence="3" id="KW-0645">Protease</keyword>
<keyword evidence="4" id="KW-0479">Metal-binding</keyword>
<dbReference type="Pfam" id="PF01431">
    <property type="entry name" value="Peptidase_M13"/>
    <property type="match status" value="1"/>
</dbReference>
<dbReference type="STRING" id="1001240.GY21_06170"/>
<feature type="domain" description="Peptidase M13 C-terminal" evidence="8">
    <location>
        <begin position="448"/>
        <end position="651"/>
    </location>
</feature>
<dbReference type="GO" id="GO:0005886">
    <property type="term" value="C:plasma membrane"/>
    <property type="evidence" value="ECO:0007669"/>
    <property type="project" value="TreeGrafter"/>
</dbReference>
<dbReference type="InterPro" id="IPR024079">
    <property type="entry name" value="MetalloPept_cat_dom_sf"/>
</dbReference>
<dbReference type="OrthoDB" id="9775677at2"/>
<dbReference type="Gene3D" id="1.10.1380.10">
    <property type="entry name" value="Neutral endopeptidase , domain2"/>
    <property type="match status" value="1"/>
</dbReference>
<evidence type="ECO:0000259" key="8">
    <source>
        <dbReference type="Pfam" id="PF01431"/>
    </source>
</evidence>
<dbReference type="PANTHER" id="PTHR11733:SF167">
    <property type="entry name" value="FI17812P1-RELATED"/>
    <property type="match status" value="1"/>
</dbReference>
<proteinExistence type="inferred from homology"/>
<organism evidence="10 12">
    <name type="scientific">Cryobacterium roopkundense</name>
    <dbReference type="NCBI Taxonomy" id="1001240"/>
    <lineage>
        <taxon>Bacteria</taxon>
        <taxon>Bacillati</taxon>
        <taxon>Actinomycetota</taxon>
        <taxon>Actinomycetes</taxon>
        <taxon>Micrococcales</taxon>
        <taxon>Microbacteriaceae</taxon>
        <taxon>Cryobacterium</taxon>
    </lineage>
</organism>
<dbReference type="InterPro" id="IPR018497">
    <property type="entry name" value="Peptidase_M13_C"/>
</dbReference>
<dbReference type="Pfam" id="PF05649">
    <property type="entry name" value="Peptidase_M13_N"/>
    <property type="match status" value="1"/>
</dbReference>
<evidence type="ECO:0000256" key="7">
    <source>
        <dbReference type="ARBA" id="ARBA00023049"/>
    </source>
</evidence>
<dbReference type="EMBL" id="JPXF01000018">
    <property type="protein sequence ID" value="KGJ79111.1"/>
    <property type="molecule type" value="Genomic_DNA"/>
</dbReference>